<gene>
    <name evidence="1" type="ORF">NCTC10684_01680</name>
</gene>
<evidence type="ECO:0000313" key="2">
    <source>
        <dbReference type="Proteomes" id="UP000254701"/>
    </source>
</evidence>
<sequence length="76" mass="8500">MRREQETFITHTHEPAIDALLNRSETGSIVDRLMALPPSLEPELSDEWTRAVASRLEAILAQSMRSRIDGVVNQAA</sequence>
<evidence type="ECO:0000313" key="1">
    <source>
        <dbReference type="EMBL" id="SUU88456.1"/>
    </source>
</evidence>
<dbReference type="OrthoDB" id="8116188at2"/>
<dbReference type="AlphaFoldDB" id="A0A380WJM3"/>
<organism evidence="1 2">
    <name type="scientific">Aminobacter aminovorans</name>
    <name type="common">Chelatobacter heintzii</name>
    <dbReference type="NCBI Taxonomy" id="83263"/>
    <lineage>
        <taxon>Bacteria</taxon>
        <taxon>Pseudomonadati</taxon>
        <taxon>Pseudomonadota</taxon>
        <taxon>Alphaproteobacteria</taxon>
        <taxon>Hyphomicrobiales</taxon>
        <taxon>Phyllobacteriaceae</taxon>
        <taxon>Aminobacter</taxon>
    </lineage>
</organism>
<dbReference type="EMBL" id="UFSM01000001">
    <property type="protein sequence ID" value="SUU88456.1"/>
    <property type="molecule type" value="Genomic_DNA"/>
</dbReference>
<proteinExistence type="predicted"/>
<accession>A0A380WJM3</accession>
<dbReference type="Proteomes" id="UP000254701">
    <property type="component" value="Unassembled WGS sequence"/>
</dbReference>
<protein>
    <submittedName>
        <fullName evidence="1">Uncharacterized protein</fullName>
    </submittedName>
</protein>
<dbReference type="RefSeq" id="WP_115730787.1">
    <property type="nucleotide sequence ID" value="NZ_BAAAVY010000008.1"/>
</dbReference>
<name>A0A380WJM3_AMIAI</name>
<reference evidence="1 2" key="1">
    <citation type="submission" date="2018-06" db="EMBL/GenBank/DDBJ databases">
        <authorList>
            <consortium name="Pathogen Informatics"/>
            <person name="Doyle S."/>
        </authorList>
    </citation>
    <scope>NUCLEOTIDE SEQUENCE [LARGE SCALE GENOMIC DNA]</scope>
    <source>
        <strain evidence="1 2">NCTC10684</strain>
    </source>
</reference>